<evidence type="ECO:0000256" key="1">
    <source>
        <dbReference type="SAM" id="MobiDB-lite"/>
    </source>
</evidence>
<name>A0ABM7YMC9_9BURK</name>
<organism evidence="2 3">
    <name type="scientific">Sphaerotilus microaerophilus</name>
    <dbReference type="NCBI Taxonomy" id="2914710"/>
    <lineage>
        <taxon>Bacteria</taxon>
        <taxon>Pseudomonadati</taxon>
        <taxon>Pseudomonadota</taxon>
        <taxon>Betaproteobacteria</taxon>
        <taxon>Burkholderiales</taxon>
        <taxon>Sphaerotilaceae</taxon>
        <taxon>Sphaerotilus</taxon>
    </lineage>
</organism>
<reference evidence="2" key="1">
    <citation type="submission" date="2022-04" db="EMBL/GenBank/DDBJ databases">
        <title>Whole genome sequence of Sphaerotilus sp. FB-5.</title>
        <authorList>
            <person name="Takeda M."/>
            <person name="Narihara S."/>
            <person name="Akimoto M."/>
            <person name="Akimoto R."/>
            <person name="Nishiyashiki S."/>
            <person name="Murakami T."/>
        </authorList>
    </citation>
    <scope>NUCLEOTIDE SEQUENCE</scope>
    <source>
        <strain evidence="2">FB-5</strain>
    </source>
</reference>
<proteinExistence type="predicted"/>
<accession>A0ABM7YMC9</accession>
<keyword evidence="3" id="KW-1185">Reference proteome</keyword>
<sequence length="283" mass="30567">MNAPARNVSVADHSVDPPTLREADGAPTWVTRASHLVTAITQAAAGTRLVVEANPDESLVLLPDCGARVTTAAGSQTVPANRLLILPPGDSTLELLGPGWVLRAFTTRQRALAAQAVNAADFAEPHADVAPLRDWPVPVDGWKLRVYDLDAALADGEKTRVFRSANLMINILRERQEARDVRALSPHSHSDFEQASVTLRGVHLHHLRWPWTPDMTTWRDDTALQVGAPSVTVIPPTVVHTTRNLGAGPALLIDLFAPPRLDFSLRAGMVRNADEYPMPGSAA</sequence>
<evidence type="ECO:0000313" key="3">
    <source>
        <dbReference type="Proteomes" id="UP001057498"/>
    </source>
</evidence>
<protein>
    <submittedName>
        <fullName evidence="2">Uncharacterized protein</fullName>
    </submittedName>
</protein>
<dbReference type="Gene3D" id="2.60.120.10">
    <property type="entry name" value="Jelly Rolls"/>
    <property type="match status" value="1"/>
</dbReference>
<dbReference type="InterPro" id="IPR014710">
    <property type="entry name" value="RmlC-like_jellyroll"/>
</dbReference>
<gene>
    <name evidence="2" type="ORF">CATMQ487_25890</name>
</gene>
<evidence type="ECO:0000313" key="2">
    <source>
        <dbReference type="EMBL" id="BDI05619.1"/>
    </source>
</evidence>
<dbReference type="EMBL" id="AP025730">
    <property type="protein sequence ID" value="BDI05619.1"/>
    <property type="molecule type" value="Genomic_DNA"/>
</dbReference>
<dbReference type="InterPro" id="IPR011051">
    <property type="entry name" value="RmlC_Cupin_sf"/>
</dbReference>
<dbReference type="SUPFAM" id="SSF51182">
    <property type="entry name" value="RmlC-like cupins"/>
    <property type="match status" value="1"/>
</dbReference>
<feature type="region of interest" description="Disordered" evidence="1">
    <location>
        <begin position="1"/>
        <end position="21"/>
    </location>
</feature>
<dbReference type="Proteomes" id="UP001057498">
    <property type="component" value="Chromosome"/>
</dbReference>
<dbReference type="RefSeq" id="WP_251968989.1">
    <property type="nucleotide sequence ID" value="NZ_AP025730.1"/>
</dbReference>